<organism evidence="3 4">
    <name type="scientific">Stylosanthes scabra</name>
    <dbReference type="NCBI Taxonomy" id="79078"/>
    <lineage>
        <taxon>Eukaryota</taxon>
        <taxon>Viridiplantae</taxon>
        <taxon>Streptophyta</taxon>
        <taxon>Embryophyta</taxon>
        <taxon>Tracheophyta</taxon>
        <taxon>Spermatophyta</taxon>
        <taxon>Magnoliopsida</taxon>
        <taxon>eudicotyledons</taxon>
        <taxon>Gunneridae</taxon>
        <taxon>Pentapetalae</taxon>
        <taxon>rosids</taxon>
        <taxon>fabids</taxon>
        <taxon>Fabales</taxon>
        <taxon>Fabaceae</taxon>
        <taxon>Papilionoideae</taxon>
        <taxon>50 kb inversion clade</taxon>
        <taxon>dalbergioids sensu lato</taxon>
        <taxon>Dalbergieae</taxon>
        <taxon>Pterocarpus clade</taxon>
        <taxon>Stylosanthes</taxon>
    </lineage>
</organism>
<evidence type="ECO:0000256" key="1">
    <source>
        <dbReference type="SAM" id="MobiDB-lite"/>
    </source>
</evidence>
<dbReference type="PROSITE" id="PS51382">
    <property type="entry name" value="SPX"/>
    <property type="match status" value="1"/>
</dbReference>
<comment type="caution">
    <text evidence="3">The sequence shown here is derived from an EMBL/GenBank/DDBJ whole genome shotgun (WGS) entry which is preliminary data.</text>
</comment>
<reference evidence="3 4" key="1">
    <citation type="journal article" date="2023" name="Plants (Basel)">
        <title>Bridging the Gap: Combining Genomics and Transcriptomics Approaches to Understand Stylosanthes scabra, an Orphan Legume from the Brazilian Caatinga.</title>
        <authorList>
            <person name="Ferreira-Neto J.R.C."/>
            <person name="da Silva M.D."/>
            <person name="Binneck E."/>
            <person name="de Melo N.F."/>
            <person name="da Silva R.H."/>
            <person name="de Melo A.L.T.M."/>
            <person name="Pandolfi V."/>
            <person name="Bustamante F.O."/>
            <person name="Brasileiro-Vidal A.C."/>
            <person name="Benko-Iseppon A.M."/>
        </authorList>
    </citation>
    <scope>NUCLEOTIDE SEQUENCE [LARGE SCALE GENOMIC DNA]</scope>
    <source>
        <tissue evidence="3">Leaves</tissue>
    </source>
</reference>
<dbReference type="EMBL" id="JASCZI010272346">
    <property type="protein sequence ID" value="MED6221804.1"/>
    <property type="molecule type" value="Genomic_DNA"/>
</dbReference>
<gene>
    <name evidence="3" type="ORF">PIB30_058206</name>
</gene>
<accession>A0ABU6ZIL6</accession>
<dbReference type="Proteomes" id="UP001341840">
    <property type="component" value="Unassembled WGS sequence"/>
</dbReference>
<sequence length="272" mass="31639">MHFMKKLRKLVEQTQPEWREKFLCYKDLKKLLTIICPRIDNNNNPPHQCMLFLDSKHVNHFLRLLLMAEIDKFNSFFVEKEEEYIIKWKELEERVERAIDLDSDAELMALGREIVDLHGEMVLLENYSLLNYTGLVKIIKKYDKRTGALQRLPFLQEVLNQPFFKIDVLTKLVKECEVILSILFPHYEAPSSSSSAGPSFSTNNNGDCCDHDNNETNGEMQQAPEEVEVDCDEIENKENEFIKLTLIALQTLREIRSGSSSSSTPNHLDQDQ</sequence>
<keyword evidence="4" id="KW-1185">Reference proteome</keyword>
<evidence type="ECO:0000313" key="4">
    <source>
        <dbReference type="Proteomes" id="UP001341840"/>
    </source>
</evidence>
<proteinExistence type="predicted"/>
<dbReference type="InterPro" id="IPR004331">
    <property type="entry name" value="SPX_dom"/>
</dbReference>
<evidence type="ECO:0000259" key="2">
    <source>
        <dbReference type="PROSITE" id="PS51382"/>
    </source>
</evidence>
<feature type="compositionally biased region" description="Low complexity" evidence="1">
    <location>
        <begin position="189"/>
        <end position="207"/>
    </location>
</feature>
<dbReference type="PANTHER" id="PTHR45978:SF3">
    <property type="entry name" value="SPX DOMAIN-CONTAINING PROTEIN 1-LIKE"/>
    <property type="match status" value="1"/>
</dbReference>
<dbReference type="Pfam" id="PF03105">
    <property type="entry name" value="SPX"/>
    <property type="match status" value="1"/>
</dbReference>
<evidence type="ECO:0000313" key="3">
    <source>
        <dbReference type="EMBL" id="MED6221804.1"/>
    </source>
</evidence>
<feature type="domain" description="SPX" evidence="2">
    <location>
        <begin position="1"/>
        <end position="156"/>
    </location>
</feature>
<dbReference type="PANTHER" id="PTHR45978">
    <property type="entry name" value="SPX DOMAIN-CONTAINING PROTEIN 3"/>
    <property type="match status" value="1"/>
</dbReference>
<name>A0ABU6ZIL6_9FABA</name>
<protein>
    <recommendedName>
        <fullName evidence="2">SPX domain-containing protein</fullName>
    </recommendedName>
</protein>
<dbReference type="CDD" id="cd14481">
    <property type="entry name" value="SPX_AtSPX1_like"/>
    <property type="match status" value="1"/>
</dbReference>
<feature type="region of interest" description="Disordered" evidence="1">
    <location>
        <begin position="189"/>
        <end position="227"/>
    </location>
</feature>
<dbReference type="InterPro" id="IPR031142">
    <property type="entry name" value="SPX_prot"/>
</dbReference>